<sequence>MRPNILHTTCSRAAVDALSSRGVLPVFSRDVPSVRSQQLRSVAPCMSQRLSVRPQATAQSASSSGSSSTSSSGAAAPASTSVFANAALLRKVVGTGNASEAADLIATSHAGARLTDQDCVQLITSALEKGNIALALSVHESMCRAKRAGNITGSSSLASIEESIDWPAATVQATSALVLGLCRQLAIDDALRTISDIRVQGLPRNEAVGFGKVIASPLAPNQTLTVVQPQEGCKFVADAFSRYEYEVFSGRVVTIKSEALQISAGILFALLRGIGILKKPPPAAVHEFVVQAPDGTSRTFRVATPTADVPAQKDERITMVCAPGPGSAKSSKRKRQQGLLDSSPPDTKPGEALTATNHKTGVVTQLLRPPLSGTQTALPGWVLPAIVVLAGGDAASTLIDPALPALIAGSVVTVVGSGVAGNQLLLPRLKQLPEKALGVEYVRQRLLGQYAQLASKVASVTGESNEDVRVLARLWQLQNKMQSVAAGATASYGARMERVAAARTNIEERLVKKLELLDGYSRVMNMIEIEVEMDIEVPAAELAGIEQQMERLTELESLQDDWRVQAEARDEVERLLRTV</sequence>
<dbReference type="PANTHER" id="PTHR37381:SF1">
    <property type="entry name" value="PENTATRICOPEPTIDE REPEAT (PPR) SUPERFAMILY PROTEIN"/>
    <property type="match status" value="1"/>
</dbReference>
<gene>
    <name evidence="2" type="ORF">CLEI1391_LOCUS8112</name>
</gene>
<protein>
    <submittedName>
        <fullName evidence="2">Uncharacterized protein</fullName>
    </submittedName>
</protein>
<evidence type="ECO:0000256" key="1">
    <source>
        <dbReference type="SAM" id="MobiDB-lite"/>
    </source>
</evidence>
<dbReference type="PANTHER" id="PTHR37381">
    <property type="entry name" value="PENTATRICOPEPTIDE REPEAT (PPR) SUPERFAMILY PROTEIN"/>
    <property type="match status" value="1"/>
</dbReference>
<name>A0A7S0WQM6_9CHLO</name>
<proteinExistence type="predicted"/>
<feature type="region of interest" description="Disordered" evidence="1">
    <location>
        <begin position="53"/>
        <end position="75"/>
    </location>
</feature>
<feature type="compositionally biased region" description="Low complexity" evidence="1">
    <location>
        <begin position="54"/>
        <end position="75"/>
    </location>
</feature>
<feature type="region of interest" description="Disordered" evidence="1">
    <location>
        <begin position="322"/>
        <end position="357"/>
    </location>
</feature>
<reference evidence="2" key="1">
    <citation type="submission" date="2021-01" db="EMBL/GenBank/DDBJ databases">
        <authorList>
            <person name="Corre E."/>
            <person name="Pelletier E."/>
            <person name="Niang G."/>
            <person name="Scheremetjew M."/>
            <person name="Finn R."/>
            <person name="Kale V."/>
            <person name="Holt S."/>
            <person name="Cochrane G."/>
            <person name="Meng A."/>
            <person name="Brown T."/>
            <person name="Cohen L."/>
        </authorList>
    </citation>
    <scope>NUCLEOTIDE SEQUENCE</scope>
    <source>
        <strain evidence="2">SAG 11-49</strain>
    </source>
</reference>
<organism evidence="2">
    <name type="scientific">Chlamydomonas leiostraca</name>
    <dbReference type="NCBI Taxonomy" id="1034604"/>
    <lineage>
        <taxon>Eukaryota</taxon>
        <taxon>Viridiplantae</taxon>
        <taxon>Chlorophyta</taxon>
        <taxon>core chlorophytes</taxon>
        <taxon>Chlorophyceae</taxon>
        <taxon>CS clade</taxon>
        <taxon>Chlamydomonadales</taxon>
        <taxon>Chlamydomonadaceae</taxon>
        <taxon>Chlamydomonas</taxon>
    </lineage>
</organism>
<accession>A0A7S0WQM6</accession>
<dbReference type="EMBL" id="HBFB01014365">
    <property type="protein sequence ID" value="CAD8677675.1"/>
    <property type="molecule type" value="Transcribed_RNA"/>
</dbReference>
<evidence type="ECO:0000313" key="2">
    <source>
        <dbReference type="EMBL" id="CAD8677675.1"/>
    </source>
</evidence>
<dbReference type="AlphaFoldDB" id="A0A7S0WQM6"/>